<feature type="signal peptide" evidence="2">
    <location>
        <begin position="1"/>
        <end position="18"/>
    </location>
</feature>
<keyword evidence="4" id="KW-1185">Reference proteome</keyword>
<keyword evidence="2" id="KW-0732">Signal</keyword>
<evidence type="ECO:0000313" key="3">
    <source>
        <dbReference type="EMBL" id="GAA0600633.1"/>
    </source>
</evidence>
<evidence type="ECO:0000256" key="2">
    <source>
        <dbReference type="SAM" id="SignalP"/>
    </source>
</evidence>
<feature type="compositionally biased region" description="Low complexity" evidence="1">
    <location>
        <begin position="27"/>
        <end position="55"/>
    </location>
</feature>
<accession>A0ABN1FYU4</accession>
<evidence type="ECO:0000313" key="4">
    <source>
        <dbReference type="Proteomes" id="UP001424441"/>
    </source>
</evidence>
<organism evidence="3 4">
    <name type="scientific">Paenochrobactrum glaciei</name>
    <dbReference type="NCBI Taxonomy" id="486407"/>
    <lineage>
        <taxon>Bacteria</taxon>
        <taxon>Pseudomonadati</taxon>
        <taxon>Pseudomonadota</taxon>
        <taxon>Alphaproteobacteria</taxon>
        <taxon>Hyphomicrobiales</taxon>
        <taxon>Brucellaceae</taxon>
        <taxon>Paenochrobactrum</taxon>
    </lineage>
</organism>
<protein>
    <recommendedName>
        <fullName evidence="5">Antifreeze protein</fullName>
    </recommendedName>
</protein>
<proteinExistence type="predicted"/>
<dbReference type="Proteomes" id="UP001424441">
    <property type="component" value="Unassembled WGS sequence"/>
</dbReference>
<feature type="chain" id="PRO_5046766213" description="Antifreeze protein" evidence="2">
    <location>
        <begin position="19"/>
        <end position="122"/>
    </location>
</feature>
<name>A0ABN1FYU4_9HYPH</name>
<reference evidence="3 4" key="1">
    <citation type="journal article" date="2019" name="Int. J. Syst. Evol. Microbiol.">
        <title>The Global Catalogue of Microorganisms (GCM) 10K type strain sequencing project: providing services to taxonomists for standard genome sequencing and annotation.</title>
        <authorList>
            <consortium name="The Broad Institute Genomics Platform"/>
            <consortium name="The Broad Institute Genome Sequencing Center for Infectious Disease"/>
            <person name="Wu L."/>
            <person name="Ma J."/>
        </authorList>
    </citation>
    <scope>NUCLEOTIDE SEQUENCE [LARGE SCALE GENOMIC DNA]</scope>
    <source>
        <strain evidence="3 4">JCM 15115</strain>
    </source>
</reference>
<evidence type="ECO:0000256" key="1">
    <source>
        <dbReference type="SAM" id="MobiDB-lite"/>
    </source>
</evidence>
<evidence type="ECO:0008006" key="5">
    <source>
        <dbReference type="Google" id="ProtNLM"/>
    </source>
</evidence>
<gene>
    <name evidence="3" type="ORF">GCM10008943_14770</name>
</gene>
<comment type="caution">
    <text evidence="3">The sequence shown here is derived from an EMBL/GenBank/DDBJ whole genome shotgun (WGS) entry which is preliminary data.</text>
</comment>
<sequence>MKPYALPFLILFSLSALTACGKDEAETPQQEPAPVAQPAETAPAVQEPEVPADAPDLLETLKENSGVLTPEQEAEIVARARQNAESAAKSVGQNDEQIKLAGDRAEASAKQFLAAKKSAVQQ</sequence>
<dbReference type="RefSeq" id="WP_343803874.1">
    <property type="nucleotide sequence ID" value="NZ_BAAADE010000002.1"/>
</dbReference>
<dbReference type="EMBL" id="BAAADE010000002">
    <property type="protein sequence ID" value="GAA0600633.1"/>
    <property type="molecule type" value="Genomic_DNA"/>
</dbReference>
<dbReference type="PROSITE" id="PS51257">
    <property type="entry name" value="PROKAR_LIPOPROTEIN"/>
    <property type="match status" value="1"/>
</dbReference>
<feature type="region of interest" description="Disordered" evidence="1">
    <location>
        <begin position="22"/>
        <end position="70"/>
    </location>
</feature>